<comment type="caution">
    <text evidence="3">The sequence shown here is derived from an EMBL/GenBank/DDBJ whole genome shotgun (WGS) entry which is preliminary data.</text>
</comment>
<protein>
    <recommendedName>
        <fullName evidence="2">NAD(P)-binding domain-containing protein</fullName>
    </recommendedName>
</protein>
<dbReference type="Proteomes" id="UP001194746">
    <property type="component" value="Unassembled WGS sequence"/>
</dbReference>
<gene>
    <name evidence="3" type="ORF">FE257_008537</name>
</gene>
<dbReference type="GO" id="GO:0004074">
    <property type="term" value="F:biliverdin reductase [NAD(P)H] activity"/>
    <property type="evidence" value="ECO:0007669"/>
    <property type="project" value="TreeGrafter"/>
</dbReference>
<evidence type="ECO:0000313" key="3">
    <source>
        <dbReference type="EMBL" id="KAF9888605.1"/>
    </source>
</evidence>
<reference evidence="3" key="2">
    <citation type="submission" date="2020-02" db="EMBL/GenBank/DDBJ databases">
        <authorList>
            <person name="Gilchrist C.L.M."/>
            <person name="Chooi Y.-H."/>
        </authorList>
    </citation>
    <scope>NUCLEOTIDE SEQUENCE</scope>
    <source>
        <strain evidence="3">MST-FP2251</strain>
    </source>
</reference>
<feature type="domain" description="NAD(P)-binding" evidence="2">
    <location>
        <begin position="7"/>
        <end position="206"/>
    </location>
</feature>
<name>A0AAD4CL92_ASPNN</name>
<organism evidence="3 4">
    <name type="scientific">Aspergillus nanangensis</name>
    <dbReference type="NCBI Taxonomy" id="2582783"/>
    <lineage>
        <taxon>Eukaryota</taxon>
        <taxon>Fungi</taxon>
        <taxon>Dikarya</taxon>
        <taxon>Ascomycota</taxon>
        <taxon>Pezizomycotina</taxon>
        <taxon>Eurotiomycetes</taxon>
        <taxon>Eurotiomycetidae</taxon>
        <taxon>Eurotiales</taxon>
        <taxon>Aspergillaceae</taxon>
        <taxon>Aspergillus</taxon>
        <taxon>Aspergillus subgen. Circumdati</taxon>
    </lineage>
</organism>
<reference evidence="3" key="1">
    <citation type="journal article" date="2019" name="Beilstein J. Org. Chem.">
        <title>Nanangenines: drimane sesquiterpenoids as the dominant metabolite cohort of a novel Australian fungus, Aspergillus nanangensis.</title>
        <authorList>
            <person name="Lacey H.J."/>
            <person name="Gilchrist C.L.M."/>
            <person name="Crombie A."/>
            <person name="Kalaitzis J.A."/>
            <person name="Vuong D."/>
            <person name="Rutledge P.J."/>
            <person name="Turner P."/>
            <person name="Pitt J.I."/>
            <person name="Lacey E."/>
            <person name="Chooi Y.H."/>
            <person name="Piggott A.M."/>
        </authorList>
    </citation>
    <scope>NUCLEOTIDE SEQUENCE</scope>
    <source>
        <strain evidence="3">MST-FP2251</strain>
    </source>
</reference>
<dbReference type="InterPro" id="IPR016040">
    <property type="entry name" value="NAD(P)-bd_dom"/>
</dbReference>
<evidence type="ECO:0000256" key="1">
    <source>
        <dbReference type="ARBA" id="ARBA00038376"/>
    </source>
</evidence>
<dbReference type="PANTHER" id="PTHR43355">
    <property type="entry name" value="FLAVIN REDUCTASE (NADPH)"/>
    <property type="match status" value="1"/>
</dbReference>
<dbReference type="EMBL" id="VCAU01000045">
    <property type="protein sequence ID" value="KAF9888605.1"/>
    <property type="molecule type" value="Genomic_DNA"/>
</dbReference>
<dbReference type="AlphaFoldDB" id="A0AAD4CL92"/>
<dbReference type="InterPro" id="IPR051606">
    <property type="entry name" value="Polyketide_Oxido-like"/>
</dbReference>
<dbReference type="InterPro" id="IPR036291">
    <property type="entry name" value="NAD(P)-bd_dom_sf"/>
</dbReference>
<accession>A0AAD4CL92</accession>
<keyword evidence="4" id="KW-1185">Reference proteome</keyword>
<proteinExistence type="inferred from homology"/>
<dbReference type="GO" id="GO:0042602">
    <property type="term" value="F:riboflavin reductase (NADPH) activity"/>
    <property type="evidence" value="ECO:0007669"/>
    <property type="project" value="TreeGrafter"/>
</dbReference>
<evidence type="ECO:0000313" key="4">
    <source>
        <dbReference type="Proteomes" id="UP001194746"/>
    </source>
</evidence>
<dbReference type="SUPFAM" id="SSF51735">
    <property type="entry name" value="NAD(P)-binding Rossmann-fold domains"/>
    <property type="match status" value="1"/>
</dbReference>
<dbReference type="PANTHER" id="PTHR43355:SF2">
    <property type="entry name" value="FLAVIN REDUCTASE (NADPH)"/>
    <property type="match status" value="1"/>
</dbReference>
<comment type="similarity">
    <text evidence="1">Belongs to the avfA family.</text>
</comment>
<dbReference type="Gene3D" id="3.40.50.720">
    <property type="entry name" value="NAD(P)-binding Rossmann-like Domain"/>
    <property type="match status" value="1"/>
</dbReference>
<dbReference type="Pfam" id="PF13460">
    <property type="entry name" value="NAD_binding_10"/>
    <property type="match status" value="1"/>
</dbReference>
<evidence type="ECO:0000259" key="2">
    <source>
        <dbReference type="Pfam" id="PF13460"/>
    </source>
</evidence>
<sequence length="220" mass="24531">MHILVFGATGAIGLIFCQLAITKGHRLTLFVRSPEKLPQEIYQHSHVQVLEGQLDDEASLEEAAACGATVFISFAGPSYGTKGTPLTDGYKAMVPKLAAHNFQRVIVLCTPSFRDVKDQVSLMWRFGGWFMRTFSPGQYWEMIGVGNFVSSLPTDSEMKWTLFRVGGLRDDVSWELPIVAEYLGGAKEKMWISRRSVALWAVGEISDSKWLGEAPYIYNS</sequence>